<organism evidence="2 3">
    <name type="scientific">Bartonella apis</name>
    <dbReference type="NCBI Taxonomy" id="1686310"/>
    <lineage>
        <taxon>Bacteria</taxon>
        <taxon>Pseudomonadati</taxon>
        <taxon>Pseudomonadota</taxon>
        <taxon>Alphaproteobacteria</taxon>
        <taxon>Hyphomicrobiales</taxon>
        <taxon>Bartonellaceae</taxon>
        <taxon>Bartonella</taxon>
    </lineage>
</organism>
<evidence type="ECO:0000313" key="2">
    <source>
        <dbReference type="EMBL" id="OLY43457.1"/>
    </source>
</evidence>
<gene>
    <name evidence="2" type="ORF">PEB0149_008840</name>
</gene>
<dbReference type="Proteomes" id="UP000187344">
    <property type="component" value="Unassembled WGS sequence"/>
</dbReference>
<keyword evidence="1" id="KW-1133">Transmembrane helix</keyword>
<evidence type="ECO:0000256" key="1">
    <source>
        <dbReference type="SAM" id="Phobius"/>
    </source>
</evidence>
<evidence type="ECO:0000313" key="3">
    <source>
        <dbReference type="Proteomes" id="UP000187344"/>
    </source>
</evidence>
<comment type="caution">
    <text evidence="2">The sequence shown here is derived from an EMBL/GenBank/DDBJ whole genome shotgun (WGS) entry which is preliminary data.</text>
</comment>
<sequence length="112" mass="12353">MDNINTLIEWQPYQLMNAALLVVIINLSLGFSLWKSLSDSGWARFFDISSILTAVGAVSLAITATRVEVVDYLVNISTLLLAAGILMTVFGAICDVAHRLSLYRDMHHNKEA</sequence>
<reference evidence="2 3" key="1">
    <citation type="submission" date="2016-12" db="EMBL/GenBank/DDBJ databases">
        <title>Comparative genomics of Bartonella apis.</title>
        <authorList>
            <person name="Engel P."/>
        </authorList>
    </citation>
    <scope>NUCLEOTIDE SEQUENCE [LARGE SCALE GENOMIC DNA]</scope>
    <source>
        <strain evidence="2 3">PEB0149</strain>
    </source>
</reference>
<protein>
    <submittedName>
        <fullName evidence="2">Uncharacterized protein</fullName>
    </submittedName>
</protein>
<feature type="transmembrane region" description="Helical" evidence="1">
    <location>
        <begin position="45"/>
        <end position="64"/>
    </location>
</feature>
<keyword evidence="1" id="KW-0812">Transmembrane</keyword>
<keyword evidence="3" id="KW-1185">Reference proteome</keyword>
<feature type="transmembrane region" description="Helical" evidence="1">
    <location>
        <begin position="76"/>
        <end position="97"/>
    </location>
</feature>
<proteinExistence type="predicted"/>
<dbReference type="RefSeq" id="WP_075870308.1">
    <property type="nucleotide sequence ID" value="NZ_CALYQA010000001.1"/>
</dbReference>
<accession>A0A1R0F915</accession>
<dbReference type="AlphaFoldDB" id="A0A1R0F915"/>
<dbReference type="EMBL" id="LXYT01000002">
    <property type="protein sequence ID" value="OLY43457.1"/>
    <property type="molecule type" value="Genomic_DNA"/>
</dbReference>
<name>A0A1R0F915_9HYPH</name>
<dbReference type="GeneID" id="92991889"/>
<keyword evidence="1" id="KW-0472">Membrane</keyword>
<feature type="transmembrane region" description="Helical" evidence="1">
    <location>
        <begin position="15"/>
        <end position="33"/>
    </location>
</feature>
<dbReference type="OrthoDB" id="7925777at2"/>